<dbReference type="GO" id="GO:0003723">
    <property type="term" value="F:RNA binding"/>
    <property type="evidence" value="ECO:0007669"/>
    <property type="project" value="TreeGrafter"/>
</dbReference>
<dbReference type="GO" id="GO:0000462">
    <property type="term" value="P:maturation of SSU-rRNA from tricistronic rRNA transcript (SSU-rRNA, 5.8S rRNA, LSU-rRNA)"/>
    <property type="evidence" value="ECO:0007669"/>
    <property type="project" value="InterPro"/>
</dbReference>
<dbReference type="SMART" id="SM00320">
    <property type="entry name" value="WD40"/>
    <property type="match status" value="10"/>
</dbReference>
<evidence type="ECO:0000313" key="2">
    <source>
        <dbReference type="Proteomes" id="UP000078200"/>
    </source>
</evidence>
<organism evidence="1 2">
    <name type="scientific">Glossina austeni</name>
    <name type="common">Savannah tsetse fly</name>
    <dbReference type="NCBI Taxonomy" id="7395"/>
    <lineage>
        <taxon>Eukaryota</taxon>
        <taxon>Metazoa</taxon>
        <taxon>Ecdysozoa</taxon>
        <taxon>Arthropoda</taxon>
        <taxon>Hexapoda</taxon>
        <taxon>Insecta</taxon>
        <taxon>Pterygota</taxon>
        <taxon>Neoptera</taxon>
        <taxon>Endopterygota</taxon>
        <taxon>Diptera</taxon>
        <taxon>Brachycera</taxon>
        <taxon>Muscomorpha</taxon>
        <taxon>Hippoboscoidea</taxon>
        <taxon>Glossinidae</taxon>
        <taxon>Glossina</taxon>
    </lineage>
</organism>
<keyword evidence="2" id="KW-1185">Reference proteome</keyword>
<dbReference type="GO" id="GO:0034455">
    <property type="term" value="C:t-UTP complex"/>
    <property type="evidence" value="ECO:0007669"/>
    <property type="project" value="TreeGrafter"/>
</dbReference>
<protein>
    <submittedName>
        <fullName evidence="1">Uncharacterized protein</fullName>
    </submittedName>
</protein>
<dbReference type="Gene3D" id="2.130.10.10">
    <property type="entry name" value="YVTN repeat-like/Quinoprotein amine dehydrogenase"/>
    <property type="match status" value="3"/>
</dbReference>
<proteinExistence type="predicted"/>
<name>A0A1A9V5V2_GLOAU</name>
<dbReference type="STRING" id="7395.A0A1A9V5V2"/>
<accession>A0A1A9V5V2</accession>
<dbReference type="PANTHER" id="PTHR44163">
    <property type="entry name" value="U3 SMALL NUCLEOLAR RNA-ASSOCIATED PROTEIN 4 HOMOLOG"/>
    <property type="match status" value="1"/>
</dbReference>
<dbReference type="Proteomes" id="UP000078200">
    <property type="component" value="Unassembled WGS sequence"/>
</dbReference>
<sequence length="746" mass="83900">MKMDNSVSNQRTRCAKIHNVRFYNITPRSIQTMAYNFIWGKLALARCDGSIEIWDMSHAPCLERVIPKTPGNSVECMGWCGKRLFSAGLNGEIVEWNLQSLQPRVKQHVTGNTVWCLDINREGTELAIGTDEGYINLFDVTDNQVLYKKLFDKQEGRVLCCAYDATSEFLVTGSVGTIRIWNCRTGHAVNKINVSGNKYNKAEAIVWSVKVLSDFTIITGDSLGNVTMWDGRMASQTETHQVLKADVLALAVNEEEDKLICAGVEPNIRIYAKALIKRNDATCNRWVKFLQRRVHDHDVKALVCAKNFIYSGGVDGYLGLSSLAKNKIMNVRYGPFLKPPCVSVSSSQRLLLLRYPNYLELWRLGSPKENSDSEFQEPNQQCQLLALAKNPEKLLELKSKNEDPVVSAALSPNGNWLCYSTSENIRLFRFTMSKGKTPCQLRRVKDLPPQFVPSTHICFTSDSKRLFLVNRTTNEIMIFAVLSTDDDLISSLPPLDFVELIDTTKHVKDGIKLFTVSMCGTYIAIAGNDRSIAVWFVYKGKHFKHLLNLPRYAAATTALALHAELPRLVAAFADGKIFEYDLEEMCFTCSAINQFVKQSEHACITNICLDSRNPEILIMQSEAVMFVLEKYSTQQETEDGHLDSPSKAGKFKKCRTSSNEESKVMSLQSLLSTWNELDPPIVKQAFLTCCISNNKNGNKVDIFSQVVQMSSDEDYDGDMYYDGANNYNLDARTIAYLADDDTFNAG</sequence>
<evidence type="ECO:0000313" key="1">
    <source>
        <dbReference type="EnsemblMetazoa" id="GAUT026968-PA"/>
    </source>
</evidence>
<dbReference type="InterPro" id="IPR046351">
    <property type="entry name" value="UTP4"/>
</dbReference>
<dbReference type="InterPro" id="IPR001680">
    <property type="entry name" value="WD40_rpt"/>
</dbReference>
<dbReference type="AlphaFoldDB" id="A0A1A9V5V2"/>
<dbReference type="Pfam" id="PF00400">
    <property type="entry name" value="WD40"/>
    <property type="match status" value="1"/>
</dbReference>
<dbReference type="PANTHER" id="PTHR44163:SF1">
    <property type="entry name" value="U3 SMALL NUCLEOLAR RNA-ASSOCIATED PROTEIN 4 HOMOLOG"/>
    <property type="match status" value="1"/>
</dbReference>
<dbReference type="InterPro" id="IPR036322">
    <property type="entry name" value="WD40_repeat_dom_sf"/>
</dbReference>
<dbReference type="VEuPathDB" id="VectorBase:GAUT026968"/>
<reference evidence="1" key="1">
    <citation type="submission" date="2020-05" db="UniProtKB">
        <authorList>
            <consortium name="EnsemblMetazoa"/>
        </authorList>
    </citation>
    <scope>IDENTIFICATION</scope>
    <source>
        <strain evidence="1">TTRI</strain>
    </source>
</reference>
<dbReference type="GO" id="GO:0032040">
    <property type="term" value="C:small-subunit processome"/>
    <property type="evidence" value="ECO:0007669"/>
    <property type="project" value="TreeGrafter"/>
</dbReference>
<dbReference type="GO" id="GO:0030686">
    <property type="term" value="C:90S preribosome"/>
    <property type="evidence" value="ECO:0007669"/>
    <property type="project" value="InterPro"/>
</dbReference>
<dbReference type="EnsemblMetazoa" id="GAUT026968-RA">
    <property type="protein sequence ID" value="GAUT026968-PA"/>
    <property type="gene ID" value="GAUT026968"/>
</dbReference>
<dbReference type="SUPFAM" id="SSF50978">
    <property type="entry name" value="WD40 repeat-like"/>
    <property type="match status" value="2"/>
</dbReference>
<dbReference type="InterPro" id="IPR015943">
    <property type="entry name" value="WD40/YVTN_repeat-like_dom_sf"/>
</dbReference>